<sequence length="177" mass="19460">MIETERKVAFLLADGYEDSEMKNPFEAITKNGFTAEIIGLEREVELRGKKGTITYTTHMSIDEANADDYEAIVIPGGHSPEKLLECEAVLEFLRIANEKDITISAICHGPLLLSKAGLAQGRNFTSYSGVAEEIAKEGGVYSDEAVVVDKNFVTSRGPQDEPYFIEETIRRLGATPN</sequence>
<name>A0A5C4T743_9BACL</name>
<evidence type="ECO:0000256" key="1">
    <source>
        <dbReference type="ARBA" id="ARBA00008542"/>
    </source>
</evidence>
<dbReference type="InterPro" id="IPR029062">
    <property type="entry name" value="Class_I_gatase-like"/>
</dbReference>
<evidence type="ECO:0000313" key="4">
    <source>
        <dbReference type="Proteomes" id="UP000307943"/>
    </source>
</evidence>
<protein>
    <submittedName>
        <fullName evidence="3">Protease</fullName>
    </submittedName>
</protein>
<organism evidence="3 4">
    <name type="scientific">Paenibacillus hemerocallicola</name>
    <dbReference type="NCBI Taxonomy" id="1172614"/>
    <lineage>
        <taxon>Bacteria</taxon>
        <taxon>Bacillati</taxon>
        <taxon>Bacillota</taxon>
        <taxon>Bacilli</taxon>
        <taxon>Bacillales</taxon>
        <taxon>Paenibacillaceae</taxon>
        <taxon>Paenibacillus</taxon>
    </lineage>
</organism>
<keyword evidence="3" id="KW-0645">Protease</keyword>
<evidence type="ECO:0000313" key="3">
    <source>
        <dbReference type="EMBL" id="TNJ64858.1"/>
    </source>
</evidence>
<dbReference type="GO" id="GO:0008233">
    <property type="term" value="F:peptidase activity"/>
    <property type="evidence" value="ECO:0007669"/>
    <property type="project" value="UniProtKB-KW"/>
</dbReference>
<reference evidence="3 4" key="1">
    <citation type="submission" date="2019-05" db="EMBL/GenBank/DDBJ databases">
        <title>We sequenced the genome of Paenibacillus hemerocallicola KCTC 33185 for further insight into its adaptation and study the phylogeny of Paenibacillus.</title>
        <authorList>
            <person name="Narsing Rao M.P."/>
        </authorList>
    </citation>
    <scope>NUCLEOTIDE SEQUENCE [LARGE SCALE GENOMIC DNA]</scope>
    <source>
        <strain evidence="3 4">KCTC 33185</strain>
    </source>
</reference>
<proteinExistence type="inferred from homology"/>
<dbReference type="PROSITE" id="PS51276">
    <property type="entry name" value="PEPTIDASE_C56_PFPI"/>
    <property type="match status" value="1"/>
</dbReference>
<gene>
    <name evidence="3" type="ORF">FE784_18630</name>
</gene>
<dbReference type="InterPro" id="IPR006286">
    <property type="entry name" value="C56_PfpI-like"/>
</dbReference>
<keyword evidence="3" id="KW-0378">Hydrolase</keyword>
<keyword evidence="4" id="KW-1185">Reference proteome</keyword>
<comment type="caution">
    <text evidence="3">The sequence shown here is derived from an EMBL/GenBank/DDBJ whole genome shotgun (WGS) entry which is preliminary data.</text>
</comment>
<dbReference type="Pfam" id="PF01965">
    <property type="entry name" value="DJ-1_PfpI"/>
    <property type="match status" value="1"/>
</dbReference>
<dbReference type="OrthoDB" id="9792284at2"/>
<feature type="domain" description="DJ-1/PfpI" evidence="2">
    <location>
        <begin position="6"/>
        <end position="170"/>
    </location>
</feature>
<dbReference type="GO" id="GO:0006508">
    <property type="term" value="P:proteolysis"/>
    <property type="evidence" value="ECO:0007669"/>
    <property type="project" value="UniProtKB-KW"/>
</dbReference>
<dbReference type="Gene3D" id="3.40.50.880">
    <property type="match status" value="1"/>
</dbReference>
<dbReference type="PANTHER" id="PTHR42733:SF2">
    <property type="entry name" value="DJ-1_THIJ_PFPI FAMILY PROTEIN"/>
    <property type="match status" value="1"/>
</dbReference>
<dbReference type="InterPro" id="IPR002818">
    <property type="entry name" value="DJ-1/PfpI"/>
</dbReference>
<dbReference type="Proteomes" id="UP000307943">
    <property type="component" value="Unassembled WGS sequence"/>
</dbReference>
<dbReference type="SUPFAM" id="SSF52317">
    <property type="entry name" value="Class I glutamine amidotransferase-like"/>
    <property type="match status" value="1"/>
</dbReference>
<dbReference type="PANTHER" id="PTHR42733">
    <property type="entry name" value="DJ-1 PROTEIN"/>
    <property type="match status" value="1"/>
</dbReference>
<comment type="similarity">
    <text evidence="1">Belongs to the peptidase C56 family.</text>
</comment>
<dbReference type="AlphaFoldDB" id="A0A5C4T743"/>
<evidence type="ECO:0000259" key="2">
    <source>
        <dbReference type="Pfam" id="PF01965"/>
    </source>
</evidence>
<accession>A0A5C4T743</accession>
<dbReference type="EMBL" id="VDCQ01000025">
    <property type="protein sequence ID" value="TNJ64858.1"/>
    <property type="molecule type" value="Genomic_DNA"/>
</dbReference>
<dbReference type="RefSeq" id="WP_139603732.1">
    <property type="nucleotide sequence ID" value="NZ_VDCQ01000025.1"/>
</dbReference>